<dbReference type="SUPFAM" id="SSF56524">
    <property type="entry name" value="Oxidoreductase molybdopterin-binding domain"/>
    <property type="match status" value="1"/>
</dbReference>
<dbReference type="InterPro" id="IPR036374">
    <property type="entry name" value="OxRdtase_Mopterin-bd_sf"/>
</dbReference>
<dbReference type="GO" id="GO:0043546">
    <property type="term" value="F:molybdopterin cofactor binding"/>
    <property type="evidence" value="ECO:0007669"/>
    <property type="project" value="UniProtKB-UniRule"/>
</dbReference>
<organism evidence="7 8">
    <name type="scientific">Edaphobacter aggregans</name>
    <dbReference type="NCBI Taxonomy" id="570835"/>
    <lineage>
        <taxon>Bacteria</taxon>
        <taxon>Pseudomonadati</taxon>
        <taxon>Acidobacteriota</taxon>
        <taxon>Terriglobia</taxon>
        <taxon>Terriglobales</taxon>
        <taxon>Acidobacteriaceae</taxon>
        <taxon>Edaphobacter</taxon>
    </lineage>
</organism>
<comment type="catalytic activity">
    <reaction evidence="5">
        <text>L-methionyl-[protein] + a quinone + H2O = L-methionyl-(S)-S-oxide-[protein] + a quinol</text>
        <dbReference type="Rhea" id="RHEA:51292"/>
        <dbReference type="Rhea" id="RHEA-COMP:12313"/>
        <dbReference type="Rhea" id="RHEA-COMP:12315"/>
        <dbReference type="ChEBI" id="CHEBI:15377"/>
        <dbReference type="ChEBI" id="CHEBI:16044"/>
        <dbReference type="ChEBI" id="CHEBI:24646"/>
        <dbReference type="ChEBI" id="CHEBI:44120"/>
        <dbReference type="ChEBI" id="CHEBI:132124"/>
    </reaction>
</comment>
<feature type="domain" description="Oxidoreductase molybdopterin-binding" evidence="6">
    <location>
        <begin position="109"/>
        <end position="262"/>
    </location>
</feature>
<sequence>MLLRKSNRFDAGIRSSDITPQEAFENHQQTRRRFLTGAAALGAGAIAATRIPALVHPTPIQAADDLHAAPSQYTTTEPQTPFNKATTYNNFYEFGTDKSDPARNAHTLKTRPWTVQVTGMVKKPLTLDIDSIMKYRPIESRVYRHRCVEAWSMVIPWDGYSLSQFISFCEPLPSAKFVQFLSLADRKQMNLPGGFDWPYSEGLRLDEAMNPLALLTFGCYGQTLPNQNGAPIRVVMPWKYGFKNAKSIVKFHFTDKQPHTTWNDQNSSEYGFYSNVNPTVDHPRWSQARERRIDSTNSILPRFIPTQMFNGYSDQVASLYTGMNLKKYY</sequence>
<feature type="binding site" evidence="5">
    <location>
        <position position="228"/>
    </location>
    <ligand>
        <name>Mo-molybdopterin</name>
        <dbReference type="ChEBI" id="CHEBI:71302"/>
    </ligand>
</feature>
<protein>
    <recommendedName>
        <fullName evidence="5">Protein-methionine-sulfoxide reductase catalytic subunit MsrP</fullName>
        <ecNumber evidence="5">1.8.5.-</ecNumber>
    </recommendedName>
</protein>
<comment type="function">
    <text evidence="5">Part of the MsrPQ system that repairs oxidized cell envelope proteins containing methionine sulfoxide residues (Met-O), using respiratory chain electrons. Thus protects these proteins from oxidative-stress damage caused by reactive species of oxygen and chlorine. MsrPQ is essential for the maintenance of envelope integrity under bleach stress, rescuing a wide series of structurally unrelated cell envelope proteins from methionine oxidation. The catalytic subunit MsrP is non-stereospecific, being able to reduce both (R-) and (S-) diastereoisomers of methionine sulfoxide.</text>
</comment>
<dbReference type="Pfam" id="PF00174">
    <property type="entry name" value="Oxidored_molyb"/>
    <property type="match status" value="1"/>
</dbReference>
<dbReference type="InterPro" id="IPR006311">
    <property type="entry name" value="TAT_signal"/>
</dbReference>
<evidence type="ECO:0000313" key="7">
    <source>
        <dbReference type="EMBL" id="RSL15702.1"/>
    </source>
</evidence>
<dbReference type="InterPro" id="IPR019546">
    <property type="entry name" value="TAT_signal_bac_arc"/>
</dbReference>
<dbReference type="NCBIfam" id="NF003767">
    <property type="entry name" value="PRK05363.1"/>
    <property type="match status" value="1"/>
</dbReference>
<evidence type="ECO:0000256" key="1">
    <source>
        <dbReference type="ARBA" id="ARBA00022505"/>
    </source>
</evidence>
<keyword evidence="8" id="KW-1185">Reference proteome</keyword>
<dbReference type="RefSeq" id="WP_125484417.1">
    <property type="nucleotide sequence ID" value="NZ_RSDW01000001.1"/>
</dbReference>
<proteinExistence type="inferred from homology"/>
<keyword evidence="3 5" id="KW-0732">Signal</keyword>
<dbReference type="InterPro" id="IPR000572">
    <property type="entry name" value="OxRdtase_Mopterin-bd_dom"/>
</dbReference>
<dbReference type="GO" id="GO:0016672">
    <property type="term" value="F:oxidoreductase activity, acting on a sulfur group of donors, quinone or similar compound as acceptor"/>
    <property type="evidence" value="ECO:0007669"/>
    <property type="project" value="UniProtKB-UniRule"/>
</dbReference>
<evidence type="ECO:0000256" key="5">
    <source>
        <dbReference type="HAMAP-Rule" id="MF_01206"/>
    </source>
</evidence>
<dbReference type="AlphaFoldDB" id="A0A3R9PQL3"/>
<dbReference type="OrthoDB" id="9778777at2"/>
<dbReference type="GO" id="GO:0030091">
    <property type="term" value="P:protein repair"/>
    <property type="evidence" value="ECO:0007669"/>
    <property type="project" value="UniProtKB-UniRule"/>
</dbReference>
<dbReference type="Gene3D" id="3.90.420.10">
    <property type="entry name" value="Oxidoreductase, molybdopterin-binding domain"/>
    <property type="match status" value="1"/>
</dbReference>
<comment type="caution">
    <text evidence="7">The sequence shown here is derived from an EMBL/GenBank/DDBJ whole genome shotgun (WGS) entry which is preliminary data.</text>
</comment>
<evidence type="ECO:0000313" key="8">
    <source>
        <dbReference type="Proteomes" id="UP000269669"/>
    </source>
</evidence>
<dbReference type="PANTHER" id="PTHR43032">
    <property type="entry name" value="PROTEIN-METHIONINE-SULFOXIDE REDUCTASE"/>
    <property type="match status" value="1"/>
</dbReference>
<comment type="PTM">
    <text evidence="5">Predicted to be exported by the Tat system. The position of the signal peptide cleavage has not been experimentally proven.</text>
</comment>
<dbReference type="EMBL" id="RSDW01000001">
    <property type="protein sequence ID" value="RSL15702.1"/>
    <property type="molecule type" value="Genomic_DNA"/>
</dbReference>
<dbReference type="EC" id="1.8.5.-" evidence="5"/>
<feature type="binding site" evidence="5">
    <location>
        <begin position="244"/>
        <end position="246"/>
    </location>
    <ligand>
        <name>Mo-molybdopterin</name>
        <dbReference type="ChEBI" id="CHEBI:71302"/>
    </ligand>
</feature>
<feature type="binding site" evidence="5">
    <location>
        <position position="89"/>
    </location>
    <ligand>
        <name>Mo-molybdopterin</name>
        <dbReference type="ChEBI" id="CHEBI:71302"/>
    </ligand>
</feature>
<reference evidence="7 8" key="1">
    <citation type="submission" date="2018-12" db="EMBL/GenBank/DDBJ databases">
        <title>Sequencing of bacterial isolates from soil warming experiment in Harvard Forest, Massachusetts, USA.</title>
        <authorList>
            <person name="Deangelis K."/>
        </authorList>
    </citation>
    <scope>NUCLEOTIDE SEQUENCE [LARGE SCALE GENOMIC DNA]</scope>
    <source>
        <strain evidence="7 8">EB153</strain>
    </source>
</reference>
<keyword evidence="4 5" id="KW-0560">Oxidoreductase</keyword>
<accession>A0A3R9PQL3</accession>
<feature type="binding site" evidence="5">
    <location>
        <position position="182"/>
    </location>
    <ligand>
        <name>Mo-molybdopterin</name>
        <dbReference type="ChEBI" id="CHEBI:71302"/>
    </ligand>
</feature>
<dbReference type="HAMAP" id="MF_01206">
    <property type="entry name" value="MsrP"/>
    <property type="match status" value="1"/>
</dbReference>
<dbReference type="Proteomes" id="UP000269669">
    <property type="component" value="Unassembled WGS sequence"/>
</dbReference>
<feature type="binding site" evidence="5">
    <location>
        <position position="147"/>
    </location>
    <ligand>
        <name>Mo-molybdopterin</name>
        <dbReference type="ChEBI" id="CHEBI:71302"/>
    </ligand>
    <ligandPart>
        <name>Mo</name>
        <dbReference type="ChEBI" id="CHEBI:28685"/>
    </ligandPart>
</feature>
<dbReference type="PROSITE" id="PS51318">
    <property type="entry name" value="TAT"/>
    <property type="match status" value="1"/>
</dbReference>
<dbReference type="GO" id="GO:0046872">
    <property type="term" value="F:metal ion binding"/>
    <property type="evidence" value="ECO:0007669"/>
    <property type="project" value="UniProtKB-KW"/>
</dbReference>
<comment type="subunit">
    <text evidence="5">Heterodimer of a catalytic subunit (MsrP) and a heme-binding subunit (MsrQ).</text>
</comment>
<evidence type="ECO:0000256" key="2">
    <source>
        <dbReference type="ARBA" id="ARBA00022723"/>
    </source>
</evidence>
<gene>
    <name evidence="5" type="primary">msrP</name>
    <name evidence="7" type="ORF">EDE15_1199</name>
</gene>
<comment type="cofactor">
    <cofactor evidence="5">
        <name>Mo-molybdopterin</name>
        <dbReference type="ChEBI" id="CHEBI:71302"/>
    </cofactor>
    <text evidence="5">Binds 1 Mo-molybdopterin (Mo-MPT) cofactor per subunit.</text>
</comment>
<evidence type="ECO:0000256" key="4">
    <source>
        <dbReference type="ARBA" id="ARBA00023002"/>
    </source>
</evidence>
<evidence type="ECO:0000256" key="3">
    <source>
        <dbReference type="ARBA" id="ARBA00022729"/>
    </source>
</evidence>
<feature type="binding site" evidence="5">
    <location>
        <begin position="92"/>
        <end position="93"/>
    </location>
    <ligand>
        <name>Mo-molybdopterin</name>
        <dbReference type="ChEBI" id="CHEBI:71302"/>
    </ligand>
</feature>
<keyword evidence="1 5" id="KW-0500">Molybdenum</keyword>
<comment type="similarity">
    <text evidence="5">Belongs to the MsrP family.</text>
</comment>
<feature type="binding site" evidence="5">
    <location>
        <position position="233"/>
    </location>
    <ligand>
        <name>Mo-molybdopterin</name>
        <dbReference type="ChEBI" id="CHEBI:71302"/>
    </ligand>
</feature>
<dbReference type="InterPro" id="IPR022867">
    <property type="entry name" value="MsrP"/>
</dbReference>
<name>A0A3R9PQL3_9BACT</name>
<dbReference type="NCBIfam" id="TIGR01409">
    <property type="entry name" value="TAT_signal_seq"/>
    <property type="match status" value="1"/>
</dbReference>
<comment type="catalytic activity">
    <reaction evidence="5">
        <text>L-methionyl-[protein] + a quinone + H2O = L-methionyl-(R)-S-oxide-[protein] + a quinol</text>
        <dbReference type="Rhea" id="RHEA:51296"/>
        <dbReference type="Rhea" id="RHEA-COMP:12313"/>
        <dbReference type="Rhea" id="RHEA-COMP:12314"/>
        <dbReference type="ChEBI" id="CHEBI:15377"/>
        <dbReference type="ChEBI" id="CHEBI:16044"/>
        <dbReference type="ChEBI" id="CHEBI:24646"/>
        <dbReference type="ChEBI" id="CHEBI:45764"/>
        <dbReference type="ChEBI" id="CHEBI:132124"/>
    </reaction>
</comment>
<dbReference type="PANTHER" id="PTHR43032:SF3">
    <property type="entry name" value="PROTEIN-METHIONINE-SULFOXIDE REDUCTASE CATALYTIC SUBUNIT MSRP"/>
    <property type="match status" value="1"/>
</dbReference>
<keyword evidence="2 5" id="KW-0479">Metal-binding</keyword>
<evidence type="ECO:0000259" key="6">
    <source>
        <dbReference type="Pfam" id="PF00174"/>
    </source>
</evidence>